<protein>
    <recommendedName>
        <fullName evidence="4">DUF1772-domain-containing protein</fullName>
    </recommendedName>
</protein>
<proteinExistence type="predicted"/>
<dbReference type="InterPro" id="IPR013901">
    <property type="entry name" value="Anthrone_oxy"/>
</dbReference>
<evidence type="ECO:0000256" key="1">
    <source>
        <dbReference type="SAM" id="Phobius"/>
    </source>
</evidence>
<organism evidence="2 3">
    <name type="scientific">Taphrina deformans (strain PYCC 5710 / ATCC 11124 / CBS 356.35 / IMI 108563 / JCM 9778 / NBRC 8474)</name>
    <name type="common">Peach leaf curl fungus</name>
    <name type="synonym">Lalaria deformans</name>
    <dbReference type="NCBI Taxonomy" id="1097556"/>
    <lineage>
        <taxon>Eukaryota</taxon>
        <taxon>Fungi</taxon>
        <taxon>Dikarya</taxon>
        <taxon>Ascomycota</taxon>
        <taxon>Taphrinomycotina</taxon>
        <taxon>Taphrinomycetes</taxon>
        <taxon>Taphrinales</taxon>
        <taxon>Taphrinaceae</taxon>
        <taxon>Taphrina</taxon>
    </lineage>
</organism>
<dbReference type="Pfam" id="PF08592">
    <property type="entry name" value="Anthrone_oxy"/>
    <property type="match status" value="1"/>
</dbReference>
<dbReference type="Proteomes" id="UP000013776">
    <property type="component" value="Unassembled WGS sequence"/>
</dbReference>
<feature type="transmembrane region" description="Helical" evidence="1">
    <location>
        <begin position="51"/>
        <end position="73"/>
    </location>
</feature>
<dbReference type="EMBL" id="CAHR02000009">
    <property type="protein sequence ID" value="CCG85173.1"/>
    <property type="molecule type" value="Genomic_DNA"/>
</dbReference>
<keyword evidence="1" id="KW-0812">Transmembrane</keyword>
<name>R4XH46_TAPDE</name>
<gene>
    <name evidence="2" type="ORF">TAPDE_000337</name>
</gene>
<sequence>MVNSLLIARSFSTVSCGLLLGSTAWAGLAVMPSLIAAQTTSHAKLSVFNGLIEKAGIILPPVFLGTVASLGYLSYSTVGETRTSYAVAAASLVLALGLQVVIVPKNKEMQRQLQTGEASKEDGTEGSRLIGEILYWNWGRVILSAVAFGAVLYAAENNHSLESVGAAFEQTSKPMLAARNLEYGLE</sequence>
<keyword evidence="1" id="KW-0472">Membrane</keyword>
<dbReference type="OrthoDB" id="3931462at2759"/>
<evidence type="ECO:0000313" key="3">
    <source>
        <dbReference type="Proteomes" id="UP000013776"/>
    </source>
</evidence>
<keyword evidence="3" id="KW-1185">Reference proteome</keyword>
<evidence type="ECO:0008006" key="4">
    <source>
        <dbReference type="Google" id="ProtNLM"/>
    </source>
</evidence>
<evidence type="ECO:0000313" key="2">
    <source>
        <dbReference type="EMBL" id="CCG85173.1"/>
    </source>
</evidence>
<dbReference type="AlphaFoldDB" id="R4XH46"/>
<accession>R4XH46</accession>
<keyword evidence="1" id="KW-1133">Transmembrane helix</keyword>
<feature type="transmembrane region" description="Helical" evidence="1">
    <location>
        <begin position="85"/>
        <end position="103"/>
    </location>
</feature>
<dbReference type="VEuPathDB" id="FungiDB:TAPDE_000337"/>
<reference evidence="2 3" key="1">
    <citation type="journal article" date="2013" name="MBio">
        <title>Genome sequencing of the plant pathogen Taphrina deformans, the causal agent of peach leaf curl.</title>
        <authorList>
            <person name="Cisse O.H."/>
            <person name="Almeida J.M.G.C.F."/>
            <person name="Fonseca A."/>
            <person name="Kumar A.A."/>
            <person name="Salojaervi J."/>
            <person name="Overmyer K."/>
            <person name="Hauser P.M."/>
            <person name="Pagni M."/>
        </authorList>
    </citation>
    <scope>NUCLEOTIDE SEQUENCE [LARGE SCALE GENOMIC DNA]</scope>
    <source>
        <strain evidence="3">PYCC 5710 / ATCC 11124 / CBS 356.35 / IMI 108563 / JCM 9778 / NBRC 8474</strain>
    </source>
</reference>
<feature type="transmembrane region" description="Helical" evidence="1">
    <location>
        <begin position="6"/>
        <end position="30"/>
    </location>
</feature>
<dbReference type="eggNOG" id="ENOG502S8XR">
    <property type="taxonomic scope" value="Eukaryota"/>
</dbReference>
<comment type="caution">
    <text evidence="2">The sequence shown here is derived from an EMBL/GenBank/DDBJ whole genome shotgun (WGS) entry which is preliminary data.</text>
</comment>